<dbReference type="RefSeq" id="WP_344833626.1">
    <property type="nucleotide sequence ID" value="NZ_BAAAUV010000015.1"/>
</dbReference>
<protein>
    <recommendedName>
        <fullName evidence="4 6">Signal peptidase I</fullName>
        <ecNumber evidence="4 6">3.4.21.89</ecNumber>
    </recommendedName>
</protein>
<dbReference type="Pfam" id="PF10502">
    <property type="entry name" value="Peptidase_S26"/>
    <property type="match status" value="1"/>
</dbReference>
<evidence type="ECO:0000256" key="6">
    <source>
        <dbReference type="RuleBase" id="RU362042"/>
    </source>
</evidence>
<comment type="caution">
    <text evidence="8">The sequence shown here is derived from an EMBL/GenBank/DDBJ whole genome shotgun (WGS) entry which is preliminary data.</text>
</comment>
<evidence type="ECO:0000256" key="3">
    <source>
        <dbReference type="ARBA" id="ARBA00009370"/>
    </source>
</evidence>
<evidence type="ECO:0000256" key="2">
    <source>
        <dbReference type="ARBA" id="ARBA00004401"/>
    </source>
</evidence>
<keyword evidence="6" id="KW-0645">Protease</keyword>
<dbReference type="SUPFAM" id="SSF51306">
    <property type="entry name" value="LexA/Signal peptidase"/>
    <property type="match status" value="1"/>
</dbReference>
<evidence type="ECO:0000256" key="4">
    <source>
        <dbReference type="ARBA" id="ARBA00013208"/>
    </source>
</evidence>
<dbReference type="InterPro" id="IPR019758">
    <property type="entry name" value="Pept_S26A_signal_pept_1_CS"/>
</dbReference>
<evidence type="ECO:0000256" key="1">
    <source>
        <dbReference type="ARBA" id="ARBA00000677"/>
    </source>
</evidence>
<dbReference type="PANTHER" id="PTHR43390">
    <property type="entry name" value="SIGNAL PEPTIDASE I"/>
    <property type="match status" value="1"/>
</dbReference>
<evidence type="ECO:0000259" key="7">
    <source>
        <dbReference type="Pfam" id="PF10502"/>
    </source>
</evidence>
<dbReference type="InterPro" id="IPR036286">
    <property type="entry name" value="LexA/Signal_pep-like_sf"/>
</dbReference>
<comment type="catalytic activity">
    <reaction evidence="1 6">
        <text>Cleavage of hydrophobic, N-terminal signal or leader sequences from secreted and periplasmic proteins.</text>
        <dbReference type="EC" id="3.4.21.89"/>
    </reaction>
</comment>
<dbReference type="Gene3D" id="2.10.109.10">
    <property type="entry name" value="Umud Fragment, subunit A"/>
    <property type="match status" value="1"/>
</dbReference>
<dbReference type="NCBIfam" id="TIGR02227">
    <property type="entry name" value="sigpep_I_bact"/>
    <property type="match status" value="1"/>
</dbReference>
<dbReference type="PROSITE" id="PS00761">
    <property type="entry name" value="SPASE_I_3"/>
    <property type="match status" value="1"/>
</dbReference>
<sequence>MTSAPPKKKSFFKELPFLAVTAVVLALLIRTFLVQSFYIPSGSMEKTLHGCEDCSRDRVLVEKVTYRFTDPSRGDIIVFHGTGDWPREDLIKRVIGTPGDVVECCDTQGRVTVNGKPLNEPYVYEDNRQDFGPVTVPKGMLWVMGDHRGGSSDSRDHSFVPISSVVGEARVIIWPIPRMTWLG</sequence>
<reference evidence="9" key="1">
    <citation type="journal article" date="2019" name="Int. J. Syst. Evol. Microbiol.">
        <title>The Global Catalogue of Microorganisms (GCM) 10K type strain sequencing project: providing services to taxonomists for standard genome sequencing and annotation.</title>
        <authorList>
            <consortium name="The Broad Institute Genomics Platform"/>
            <consortium name="The Broad Institute Genome Sequencing Center for Infectious Disease"/>
            <person name="Wu L."/>
            <person name="Ma J."/>
        </authorList>
    </citation>
    <scope>NUCLEOTIDE SEQUENCE [LARGE SCALE GENOMIC DNA]</scope>
    <source>
        <strain evidence="9">JCM 9377</strain>
    </source>
</reference>
<dbReference type="PRINTS" id="PR00727">
    <property type="entry name" value="LEADERPTASE"/>
</dbReference>
<feature type="domain" description="Peptidase S26" evidence="7">
    <location>
        <begin position="18"/>
        <end position="174"/>
    </location>
</feature>
<proteinExistence type="inferred from homology"/>
<evidence type="ECO:0000256" key="5">
    <source>
        <dbReference type="ARBA" id="ARBA00022801"/>
    </source>
</evidence>
<dbReference type="EMBL" id="BAAAUV010000015">
    <property type="protein sequence ID" value="GAA3226158.1"/>
    <property type="molecule type" value="Genomic_DNA"/>
</dbReference>
<dbReference type="InterPro" id="IPR019533">
    <property type="entry name" value="Peptidase_S26"/>
</dbReference>
<dbReference type="InterPro" id="IPR000223">
    <property type="entry name" value="Pept_S26A_signal_pept_1"/>
</dbReference>
<dbReference type="Proteomes" id="UP001501237">
    <property type="component" value="Unassembled WGS sequence"/>
</dbReference>
<keyword evidence="9" id="KW-1185">Reference proteome</keyword>
<evidence type="ECO:0000313" key="8">
    <source>
        <dbReference type="EMBL" id="GAA3226158.1"/>
    </source>
</evidence>
<gene>
    <name evidence="8" type="ORF">GCM10010468_54310</name>
</gene>
<evidence type="ECO:0000313" key="9">
    <source>
        <dbReference type="Proteomes" id="UP001501237"/>
    </source>
</evidence>
<organism evidence="8 9">
    <name type="scientific">Actinocorallia longicatena</name>
    <dbReference type="NCBI Taxonomy" id="111803"/>
    <lineage>
        <taxon>Bacteria</taxon>
        <taxon>Bacillati</taxon>
        <taxon>Actinomycetota</taxon>
        <taxon>Actinomycetes</taxon>
        <taxon>Streptosporangiales</taxon>
        <taxon>Thermomonosporaceae</taxon>
        <taxon>Actinocorallia</taxon>
    </lineage>
</organism>
<accession>A0ABP6QFB8</accession>
<dbReference type="CDD" id="cd06530">
    <property type="entry name" value="S26_SPase_I"/>
    <property type="match status" value="1"/>
</dbReference>
<name>A0ABP6QFB8_9ACTN</name>
<keyword evidence="5 6" id="KW-0378">Hydrolase</keyword>
<dbReference type="EC" id="3.4.21.89" evidence="4 6"/>
<comment type="subcellular location">
    <subcellularLocation>
        <location evidence="2">Cell membrane</location>
        <topology evidence="2">Single-pass type II membrane protein</topology>
    </subcellularLocation>
    <subcellularLocation>
        <location evidence="6">Membrane</location>
        <topology evidence="6">Single-pass type II membrane protein</topology>
    </subcellularLocation>
</comment>
<comment type="similarity">
    <text evidence="3 6">Belongs to the peptidase S26 family.</text>
</comment>
<dbReference type="PANTHER" id="PTHR43390:SF1">
    <property type="entry name" value="CHLOROPLAST PROCESSING PEPTIDASE"/>
    <property type="match status" value="1"/>
</dbReference>